<gene>
    <name evidence="2" type="ORF">ZHAS_00006009</name>
</gene>
<feature type="compositionally biased region" description="Basic residues" evidence="1">
    <location>
        <begin position="115"/>
        <end position="125"/>
    </location>
</feature>
<feature type="region of interest" description="Disordered" evidence="1">
    <location>
        <begin position="102"/>
        <end position="125"/>
    </location>
</feature>
<dbReference type="EMBL" id="ATLV01014307">
    <property type="status" value="NOT_ANNOTATED_CDS"/>
    <property type="molecule type" value="Genomic_DNA"/>
</dbReference>
<evidence type="ECO:0000313" key="2">
    <source>
        <dbReference type="EMBL" id="KFB38592.1"/>
    </source>
</evidence>
<reference evidence="2 4" key="1">
    <citation type="journal article" date="2014" name="BMC Genomics">
        <title>Genome sequence of Anopheles sinensis provides insight into genetics basis of mosquito competence for malaria parasites.</title>
        <authorList>
            <person name="Zhou D."/>
            <person name="Zhang D."/>
            <person name="Ding G."/>
            <person name="Shi L."/>
            <person name="Hou Q."/>
            <person name="Ye Y."/>
            <person name="Xu Y."/>
            <person name="Zhou H."/>
            <person name="Xiong C."/>
            <person name="Li S."/>
            <person name="Yu J."/>
            <person name="Hong S."/>
            <person name="Yu X."/>
            <person name="Zou P."/>
            <person name="Chen C."/>
            <person name="Chang X."/>
            <person name="Wang W."/>
            <person name="Lv Y."/>
            <person name="Sun Y."/>
            <person name="Ma L."/>
            <person name="Shen B."/>
            <person name="Zhu C."/>
        </authorList>
    </citation>
    <scope>NUCLEOTIDE SEQUENCE [LARGE SCALE GENOMIC DNA]</scope>
</reference>
<dbReference type="EMBL" id="KE524956">
    <property type="protein sequence ID" value="KFB38592.1"/>
    <property type="molecule type" value="Genomic_DNA"/>
</dbReference>
<protein>
    <submittedName>
        <fullName evidence="2 3">Polyprotein</fullName>
    </submittedName>
</protein>
<keyword evidence="4" id="KW-1185">Reference proteome</keyword>
<evidence type="ECO:0000313" key="3">
    <source>
        <dbReference type="EnsemblMetazoa" id="ASIC006009-PA"/>
    </source>
</evidence>
<accession>A0A084VKU8</accession>
<dbReference type="Proteomes" id="UP000030765">
    <property type="component" value="Unassembled WGS sequence"/>
</dbReference>
<name>A0A084VKU8_ANOSI</name>
<feature type="compositionally biased region" description="Basic and acidic residues" evidence="1">
    <location>
        <begin position="104"/>
        <end position="114"/>
    </location>
</feature>
<dbReference type="VEuPathDB" id="VectorBase:ASIS016568"/>
<dbReference type="AlphaFoldDB" id="A0A084VKU8"/>
<evidence type="ECO:0000313" key="4">
    <source>
        <dbReference type="Proteomes" id="UP000030765"/>
    </source>
</evidence>
<dbReference type="VEuPathDB" id="VectorBase:ASIC006009"/>
<dbReference type="EnsemblMetazoa" id="ASIC006009-RA">
    <property type="protein sequence ID" value="ASIC006009-PA"/>
    <property type="gene ID" value="ASIC006009"/>
</dbReference>
<organism evidence="2">
    <name type="scientific">Anopheles sinensis</name>
    <name type="common">Mosquito</name>
    <dbReference type="NCBI Taxonomy" id="74873"/>
    <lineage>
        <taxon>Eukaryota</taxon>
        <taxon>Metazoa</taxon>
        <taxon>Ecdysozoa</taxon>
        <taxon>Arthropoda</taxon>
        <taxon>Hexapoda</taxon>
        <taxon>Insecta</taxon>
        <taxon>Pterygota</taxon>
        <taxon>Neoptera</taxon>
        <taxon>Endopterygota</taxon>
        <taxon>Diptera</taxon>
        <taxon>Nematocera</taxon>
        <taxon>Culicoidea</taxon>
        <taxon>Culicidae</taxon>
        <taxon>Anophelinae</taxon>
        <taxon>Anopheles</taxon>
    </lineage>
</organism>
<reference evidence="3" key="2">
    <citation type="submission" date="2020-05" db="UniProtKB">
        <authorList>
            <consortium name="EnsemblMetazoa"/>
        </authorList>
    </citation>
    <scope>IDENTIFICATION</scope>
</reference>
<evidence type="ECO:0000256" key="1">
    <source>
        <dbReference type="SAM" id="MobiDB-lite"/>
    </source>
</evidence>
<sequence>MASFEKHVSNAPVAHSYARPFEASPIPEFYLLLTCPKTPTDFLRTTYVSGRKWLPPWLPRPRLERVGRGWLHPPTEGSLQACSGSCRDGRRSCHCYGQASRAEYAGHESPENRRIERRPHWRRLA</sequence>
<proteinExistence type="predicted"/>